<accession>A0A6J6AZG3</accession>
<evidence type="ECO:0000313" key="3">
    <source>
        <dbReference type="EMBL" id="CAB4531935.1"/>
    </source>
</evidence>
<reference evidence="3" key="1">
    <citation type="submission" date="2020-05" db="EMBL/GenBank/DDBJ databases">
        <authorList>
            <person name="Chiriac C."/>
            <person name="Salcher M."/>
            <person name="Ghai R."/>
            <person name="Kavagutti S V."/>
        </authorList>
    </citation>
    <scope>NUCLEOTIDE SEQUENCE</scope>
</reference>
<organism evidence="3">
    <name type="scientific">freshwater metagenome</name>
    <dbReference type="NCBI Taxonomy" id="449393"/>
    <lineage>
        <taxon>unclassified sequences</taxon>
        <taxon>metagenomes</taxon>
        <taxon>ecological metagenomes</taxon>
    </lineage>
</organism>
<evidence type="ECO:0000259" key="2">
    <source>
        <dbReference type="Pfam" id="PF00248"/>
    </source>
</evidence>
<dbReference type="PANTHER" id="PTHR43625:SF40">
    <property type="entry name" value="ALDO-KETO REDUCTASE YAKC [NADP(+)]"/>
    <property type="match status" value="1"/>
</dbReference>
<dbReference type="AlphaFoldDB" id="A0A6J6AZG3"/>
<sequence length="326" mass="36037">MNKRKLGANLEVSELGLGCMGMSDFYGPREDSKSIKTIQRAIALGVNFFDSADMYGPFTNEVLLGSAIKGRRDKLIIATKFGNERDAQGGWHGINGKPDYVRKACDASLSRLGIDRIDLYYQHRVDKTIPIEETWGAMKELVVAGKVAHLGICEASPSSIRRANDVHPISAIQSEWSIWTRDPEKNGVLDVARELGIGFVAYSPLGRGFLTGRFSTFDSFDLDDVRRKYPRFQAENYSQNFKIVQGLSEIANSKGASVAQIAIAWLLQQGKDIVTIPGTRSIKRLEENLSATEVFLTPEDLAKIELIAPFGIAVGDRYPDMSTIDV</sequence>
<dbReference type="SUPFAM" id="SSF51430">
    <property type="entry name" value="NAD(P)-linked oxidoreductase"/>
    <property type="match status" value="1"/>
</dbReference>
<dbReference type="InterPro" id="IPR036812">
    <property type="entry name" value="NAD(P)_OxRdtase_dom_sf"/>
</dbReference>
<dbReference type="GO" id="GO:0016491">
    <property type="term" value="F:oxidoreductase activity"/>
    <property type="evidence" value="ECO:0007669"/>
    <property type="project" value="UniProtKB-KW"/>
</dbReference>
<feature type="domain" description="NADP-dependent oxidoreductase" evidence="2">
    <location>
        <begin position="14"/>
        <end position="305"/>
    </location>
</feature>
<dbReference type="GO" id="GO:0005737">
    <property type="term" value="C:cytoplasm"/>
    <property type="evidence" value="ECO:0007669"/>
    <property type="project" value="TreeGrafter"/>
</dbReference>
<dbReference type="InterPro" id="IPR050791">
    <property type="entry name" value="Aldo-Keto_reductase"/>
</dbReference>
<dbReference type="InterPro" id="IPR023210">
    <property type="entry name" value="NADP_OxRdtase_dom"/>
</dbReference>
<gene>
    <name evidence="3" type="ORF">UFOPK1425_00056</name>
</gene>
<dbReference type="PANTHER" id="PTHR43625">
    <property type="entry name" value="AFLATOXIN B1 ALDEHYDE REDUCTASE"/>
    <property type="match status" value="1"/>
</dbReference>
<dbReference type="Gene3D" id="3.20.20.100">
    <property type="entry name" value="NADP-dependent oxidoreductase domain"/>
    <property type="match status" value="1"/>
</dbReference>
<keyword evidence="1" id="KW-0560">Oxidoreductase</keyword>
<evidence type="ECO:0000256" key="1">
    <source>
        <dbReference type="ARBA" id="ARBA00023002"/>
    </source>
</evidence>
<proteinExistence type="predicted"/>
<name>A0A6J6AZG3_9ZZZZ</name>
<dbReference type="Pfam" id="PF00248">
    <property type="entry name" value="Aldo_ket_red"/>
    <property type="match status" value="1"/>
</dbReference>
<dbReference type="EMBL" id="CAEZSJ010000005">
    <property type="protein sequence ID" value="CAB4531935.1"/>
    <property type="molecule type" value="Genomic_DNA"/>
</dbReference>
<protein>
    <submittedName>
        <fullName evidence="3">Unannotated protein</fullName>
    </submittedName>
</protein>
<dbReference type="CDD" id="cd19076">
    <property type="entry name" value="AKR_AKR13A_13D"/>
    <property type="match status" value="1"/>
</dbReference>